<protein>
    <recommendedName>
        <fullName evidence="3">Rhodanese domain-containing protein</fullName>
    </recommendedName>
</protein>
<feature type="domain" description="Rhodanese" evidence="3">
    <location>
        <begin position="175"/>
        <end position="286"/>
    </location>
</feature>
<dbReference type="SUPFAM" id="SSF52821">
    <property type="entry name" value="Rhodanese/Cell cycle control phosphatase"/>
    <property type="match status" value="2"/>
</dbReference>
<dbReference type="Gene3D" id="3.40.250.10">
    <property type="entry name" value="Rhodanese-like domain"/>
    <property type="match status" value="2"/>
</dbReference>
<organism evidence="4 5">
    <name type="scientific">Roseobacter sinensis</name>
    <dbReference type="NCBI Taxonomy" id="2931391"/>
    <lineage>
        <taxon>Bacteria</taxon>
        <taxon>Pseudomonadati</taxon>
        <taxon>Pseudomonadota</taxon>
        <taxon>Alphaproteobacteria</taxon>
        <taxon>Rhodobacterales</taxon>
        <taxon>Roseobacteraceae</taxon>
        <taxon>Roseobacter</taxon>
    </lineage>
</organism>
<name>A0ABT3B9A6_9RHOB</name>
<dbReference type="CDD" id="cd01448">
    <property type="entry name" value="TST_Repeat_1"/>
    <property type="match status" value="1"/>
</dbReference>
<reference evidence="4 5" key="1">
    <citation type="submission" date="2022-04" db="EMBL/GenBank/DDBJ databases">
        <title>Roseobacter sp. WL0113 is a bacterium isolated from neritic sediment.</title>
        <authorList>
            <person name="Wang L."/>
            <person name="He W."/>
            <person name="Zhang D.-F."/>
        </authorList>
    </citation>
    <scope>NUCLEOTIDE SEQUENCE [LARGE SCALE GENOMIC DNA]</scope>
    <source>
        <strain evidence="4 5">WL0113</strain>
    </source>
</reference>
<dbReference type="InterPro" id="IPR001763">
    <property type="entry name" value="Rhodanese-like_dom"/>
</dbReference>
<evidence type="ECO:0000313" key="4">
    <source>
        <dbReference type="EMBL" id="MCV3270163.1"/>
    </source>
</evidence>
<sequence>MTAAGHWRSVIDGASPLISADELVSCLNDPTVKVFDVRGTWSTPARALPGDYAEGHIDGAVFLDWTKHFNAQDVAIGLAPIADEASAHGSFAALGIDADDLVVLYDASSHMLAGRMWLAMRHWGFANVRVLNGGWPHWKARNLPMSRTTAQPGEGTFEPRLADGLKVDLGGFMTLQASACVIDARGPVSYNGTADDLRSGHIPGSINVPYSAVLDPETGLFLDPAAVHDTLDRLAPDWRSKPVIATCGSGYAATVILLALAQIGAPGTLFDGSFAVWKQDPARPVAQSSA</sequence>
<dbReference type="PANTHER" id="PTHR11364">
    <property type="entry name" value="THIOSULFATE SULFERTANSFERASE"/>
    <property type="match status" value="1"/>
</dbReference>
<proteinExistence type="predicted"/>
<keyword evidence="2" id="KW-0677">Repeat</keyword>
<dbReference type="EMBL" id="JALIEB010000001">
    <property type="protein sequence ID" value="MCV3270163.1"/>
    <property type="molecule type" value="Genomic_DNA"/>
</dbReference>
<dbReference type="SMART" id="SM00450">
    <property type="entry name" value="RHOD"/>
    <property type="match status" value="2"/>
</dbReference>
<comment type="caution">
    <text evidence="4">The sequence shown here is derived from an EMBL/GenBank/DDBJ whole genome shotgun (WGS) entry which is preliminary data.</text>
</comment>
<dbReference type="Pfam" id="PF00581">
    <property type="entry name" value="Rhodanese"/>
    <property type="match status" value="2"/>
</dbReference>
<evidence type="ECO:0000259" key="3">
    <source>
        <dbReference type="PROSITE" id="PS50206"/>
    </source>
</evidence>
<accession>A0ABT3B9A6</accession>
<dbReference type="PANTHER" id="PTHR11364:SF27">
    <property type="entry name" value="SULFURTRANSFERASE"/>
    <property type="match status" value="1"/>
</dbReference>
<keyword evidence="5" id="KW-1185">Reference proteome</keyword>
<feature type="domain" description="Rhodanese" evidence="3">
    <location>
        <begin position="28"/>
        <end position="147"/>
    </location>
</feature>
<gene>
    <name evidence="4" type="ORF">MUB52_01860</name>
</gene>
<dbReference type="RefSeq" id="WP_263842481.1">
    <property type="nucleotide sequence ID" value="NZ_JALIEB010000001.1"/>
</dbReference>
<dbReference type="Proteomes" id="UP001208690">
    <property type="component" value="Unassembled WGS sequence"/>
</dbReference>
<dbReference type="InterPro" id="IPR045078">
    <property type="entry name" value="TST/MPST-like"/>
</dbReference>
<dbReference type="PROSITE" id="PS50206">
    <property type="entry name" value="RHODANESE_3"/>
    <property type="match status" value="2"/>
</dbReference>
<keyword evidence="1" id="KW-0808">Transferase</keyword>
<evidence type="ECO:0000313" key="5">
    <source>
        <dbReference type="Proteomes" id="UP001208690"/>
    </source>
</evidence>
<evidence type="ECO:0000256" key="1">
    <source>
        <dbReference type="ARBA" id="ARBA00022679"/>
    </source>
</evidence>
<dbReference type="InterPro" id="IPR036873">
    <property type="entry name" value="Rhodanese-like_dom_sf"/>
</dbReference>
<evidence type="ECO:0000256" key="2">
    <source>
        <dbReference type="ARBA" id="ARBA00022737"/>
    </source>
</evidence>